<accession>A0AAV4RUS0</accession>
<evidence type="ECO:0000313" key="1">
    <source>
        <dbReference type="EMBL" id="GIY24050.1"/>
    </source>
</evidence>
<name>A0AAV4RUS0_9ARAC</name>
<reference evidence="1 2" key="1">
    <citation type="submission" date="2021-06" db="EMBL/GenBank/DDBJ databases">
        <title>Caerostris darwini draft genome.</title>
        <authorList>
            <person name="Kono N."/>
            <person name="Arakawa K."/>
        </authorList>
    </citation>
    <scope>NUCLEOTIDE SEQUENCE [LARGE SCALE GENOMIC DNA]</scope>
</reference>
<organism evidence="1 2">
    <name type="scientific">Caerostris darwini</name>
    <dbReference type="NCBI Taxonomy" id="1538125"/>
    <lineage>
        <taxon>Eukaryota</taxon>
        <taxon>Metazoa</taxon>
        <taxon>Ecdysozoa</taxon>
        <taxon>Arthropoda</taxon>
        <taxon>Chelicerata</taxon>
        <taxon>Arachnida</taxon>
        <taxon>Araneae</taxon>
        <taxon>Araneomorphae</taxon>
        <taxon>Entelegynae</taxon>
        <taxon>Araneoidea</taxon>
        <taxon>Araneidae</taxon>
        <taxon>Caerostris</taxon>
    </lineage>
</organism>
<dbReference type="AlphaFoldDB" id="A0AAV4RUS0"/>
<dbReference type="Proteomes" id="UP001054837">
    <property type="component" value="Unassembled WGS sequence"/>
</dbReference>
<gene>
    <name evidence="1" type="ORF">CDAR_542511</name>
</gene>
<comment type="caution">
    <text evidence="1">The sequence shown here is derived from an EMBL/GenBank/DDBJ whole genome shotgun (WGS) entry which is preliminary data.</text>
</comment>
<dbReference type="EMBL" id="BPLQ01006630">
    <property type="protein sequence ID" value="GIY24050.1"/>
    <property type="molecule type" value="Genomic_DNA"/>
</dbReference>
<sequence>MQINFDMPESYSLQTRRFVVTQPILVYQAGPYQFGGNRGSRALTGVQVRAAQMAKHKNLPHFPPWVIIAASEQRQRPRPRSTTFP</sequence>
<proteinExistence type="predicted"/>
<keyword evidence="2" id="KW-1185">Reference proteome</keyword>
<protein>
    <submittedName>
        <fullName evidence="1">Uncharacterized protein</fullName>
    </submittedName>
</protein>
<evidence type="ECO:0000313" key="2">
    <source>
        <dbReference type="Proteomes" id="UP001054837"/>
    </source>
</evidence>